<evidence type="ECO:0000256" key="8">
    <source>
        <dbReference type="SAM" id="Phobius"/>
    </source>
</evidence>
<keyword evidence="3 8" id="KW-0812">Transmembrane</keyword>
<dbReference type="RefSeq" id="WP_151004475.1">
    <property type="nucleotide sequence ID" value="NZ_VZZK01000046.1"/>
</dbReference>
<comment type="subcellular location">
    <subcellularLocation>
        <location evidence="1">Cell membrane</location>
        <topology evidence="1">Multi-pass membrane protein</topology>
    </subcellularLocation>
</comment>
<protein>
    <submittedName>
        <fullName evidence="11">Type I secretion system permease/ATPase</fullName>
    </submittedName>
</protein>
<dbReference type="GO" id="GO:0030253">
    <property type="term" value="P:protein secretion by the type I secretion system"/>
    <property type="evidence" value="ECO:0007669"/>
    <property type="project" value="InterPro"/>
</dbReference>
<evidence type="ECO:0000313" key="12">
    <source>
        <dbReference type="Proteomes" id="UP000474159"/>
    </source>
</evidence>
<dbReference type="SUPFAM" id="SSF52540">
    <property type="entry name" value="P-loop containing nucleoside triphosphate hydrolases"/>
    <property type="match status" value="1"/>
</dbReference>
<dbReference type="GO" id="GO:0005524">
    <property type="term" value="F:ATP binding"/>
    <property type="evidence" value="ECO:0007669"/>
    <property type="project" value="UniProtKB-KW"/>
</dbReference>
<dbReference type="Gene3D" id="3.40.50.300">
    <property type="entry name" value="P-loop containing nucleotide triphosphate hydrolases"/>
    <property type="match status" value="1"/>
</dbReference>
<dbReference type="GO" id="GO:0034040">
    <property type="term" value="F:ATPase-coupled lipid transmembrane transporter activity"/>
    <property type="evidence" value="ECO:0007669"/>
    <property type="project" value="TreeGrafter"/>
</dbReference>
<dbReference type="GO" id="GO:0016887">
    <property type="term" value="F:ATP hydrolysis activity"/>
    <property type="evidence" value="ECO:0007669"/>
    <property type="project" value="InterPro"/>
</dbReference>
<dbReference type="NCBIfam" id="TIGR01842">
    <property type="entry name" value="type_I_sec_PrtD"/>
    <property type="match status" value="1"/>
</dbReference>
<dbReference type="InterPro" id="IPR027417">
    <property type="entry name" value="P-loop_NTPase"/>
</dbReference>
<dbReference type="GO" id="GO:0140359">
    <property type="term" value="F:ABC-type transporter activity"/>
    <property type="evidence" value="ECO:0007669"/>
    <property type="project" value="InterPro"/>
</dbReference>
<feature type="domain" description="ABC transporter" evidence="9">
    <location>
        <begin position="330"/>
        <end position="565"/>
    </location>
</feature>
<dbReference type="AlphaFoldDB" id="A0A6L3SQ18"/>
<evidence type="ECO:0000259" key="9">
    <source>
        <dbReference type="PROSITE" id="PS50893"/>
    </source>
</evidence>
<evidence type="ECO:0000256" key="4">
    <source>
        <dbReference type="ARBA" id="ARBA00022741"/>
    </source>
</evidence>
<sequence>MHRPPPPPNPLQRVLRAIAPAIGGVALFSLCINLLLFVAPLFMINLYSRALPTRSVETLIALFVVAVFLTGIYGALEAVRTRVLVRVGLRIDEMLASTVFASAFRAAVTRRQTSQHQGVRDVNQIRDFFSGSAIFAFCDAPWTPIFIFGCFLIHPYFGGMAIFACLITIGLSIANEFVSRPALSQSGPLNTRAESLMMASHRNGEAIWAMGMVPAVTRRWARMHADAVNWQAAGSDKSGLLLSATKFVRQVISMSTLALAAYLAIEREISPAVIFAINILVSRSILPVEHMMQNWRSFGRTRAAYGRLQDLLSNVEADRRMRLADPQGQLSVEGVYAGPPGVTKPILRNITFAIDAGSVLAIVGPSAAGKSTLARVLIGLWPAVTGTVRLDGAEVGHWDPHELGRHVGYVPQDVELFEGTIAENIARLETPDHAKVLAASALAGTHDLIQSLPEGYNTRVGDGGVALSGGQRQRIALARAVYGDPALIILDEPNSNLDATGDDLLQVAIAKLRQLGTTIVVITHKAGLLAAADRVLVLDAGSVAHFGTRDEVLQKLRRGTAAPVAQVKLKPVGVSAS</sequence>
<comment type="similarity">
    <text evidence="2">Belongs to the ABC transporter superfamily.</text>
</comment>
<dbReference type="CDD" id="cd03246">
    <property type="entry name" value="ABCC_Protease_Secretion"/>
    <property type="match status" value="1"/>
</dbReference>
<organism evidence="11 12">
    <name type="scientific">Methylobacterium soli</name>
    <dbReference type="NCBI Taxonomy" id="553447"/>
    <lineage>
        <taxon>Bacteria</taxon>
        <taxon>Pseudomonadati</taxon>
        <taxon>Pseudomonadota</taxon>
        <taxon>Alphaproteobacteria</taxon>
        <taxon>Hyphomicrobiales</taxon>
        <taxon>Methylobacteriaceae</taxon>
        <taxon>Methylobacterium</taxon>
    </lineage>
</organism>
<dbReference type="EMBL" id="VZZK01000046">
    <property type="protein sequence ID" value="KAB1072896.1"/>
    <property type="molecule type" value="Genomic_DNA"/>
</dbReference>
<dbReference type="InterPro" id="IPR003593">
    <property type="entry name" value="AAA+_ATPase"/>
</dbReference>
<dbReference type="InterPro" id="IPR017871">
    <property type="entry name" value="ABC_transporter-like_CS"/>
</dbReference>
<keyword evidence="5" id="KW-0067">ATP-binding</keyword>
<name>A0A6L3SQ18_9HYPH</name>
<dbReference type="InterPro" id="IPR011527">
    <property type="entry name" value="ABC1_TM_dom"/>
</dbReference>
<evidence type="ECO:0000256" key="6">
    <source>
        <dbReference type="ARBA" id="ARBA00022989"/>
    </source>
</evidence>
<dbReference type="PANTHER" id="PTHR24221">
    <property type="entry name" value="ATP-BINDING CASSETTE SUB-FAMILY B"/>
    <property type="match status" value="1"/>
</dbReference>
<dbReference type="PROSITE" id="PS50929">
    <property type="entry name" value="ABC_TM1F"/>
    <property type="match status" value="1"/>
</dbReference>
<dbReference type="Proteomes" id="UP000474159">
    <property type="component" value="Unassembled WGS sequence"/>
</dbReference>
<dbReference type="GO" id="GO:0005886">
    <property type="term" value="C:plasma membrane"/>
    <property type="evidence" value="ECO:0007669"/>
    <property type="project" value="UniProtKB-SubCell"/>
</dbReference>
<evidence type="ECO:0000256" key="3">
    <source>
        <dbReference type="ARBA" id="ARBA00022692"/>
    </source>
</evidence>
<feature type="transmembrane region" description="Helical" evidence="8">
    <location>
        <begin position="20"/>
        <end position="47"/>
    </location>
</feature>
<keyword evidence="6 8" id="KW-1133">Transmembrane helix</keyword>
<dbReference type="InterPro" id="IPR039421">
    <property type="entry name" value="Type_1_exporter"/>
</dbReference>
<proteinExistence type="inferred from homology"/>
<comment type="caution">
    <text evidence="11">The sequence shown here is derived from an EMBL/GenBank/DDBJ whole genome shotgun (WGS) entry which is preliminary data.</text>
</comment>
<keyword evidence="12" id="KW-1185">Reference proteome</keyword>
<dbReference type="Gene3D" id="1.20.1560.10">
    <property type="entry name" value="ABC transporter type 1, transmembrane domain"/>
    <property type="match status" value="1"/>
</dbReference>
<evidence type="ECO:0000259" key="10">
    <source>
        <dbReference type="PROSITE" id="PS50929"/>
    </source>
</evidence>
<evidence type="ECO:0000256" key="1">
    <source>
        <dbReference type="ARBA" id="ARBA00004651"/>
    </source>
</evidence>
<dbReference type="PROSITE" id="PS00211">
    <property type="entry name" value="ABC_TRANSPORTER_1"/>
    <property type="match status" value="1"/>
</dbReference>
<dbReference type="SUPFAM" id="SSF90123">
    <property type="entry name" value="ABC transporter transmembrane region"/>
    <property type="match status" value="1"/>
</dbReference>
<feature type="domain" description="ABC transmembrane type-1" evidence="10">
    <location>
        <begin position="24"/>
        <end position="300"/>
    </location>
</feature>
<evidence type="ECO:0000313" key="11">
    <source>
        <dbReference type="EMBL" id="KAB1072896.1"/>
    </source>
</evidence>
<gene>
    <name evidence="11" type="ORF">F6X53_27755</name>
</gene>
<evidence type="ECO:0000256" key="2">
    <source>
        <dbReference type="ARBA" id="ARBA00005417"/>
    </source>
</evidence>
<dbReference type="Pfam" id="PF00005">
    <property type="entry name" value="ABC_tran"/>
    <property type="match status" value="1"/>
</dbReference>
<dbReference type="InterPro" id="IPR003439">
    <property type="entry name" value="ABC_transporter-like_ATP-bd"/>
</dbReference>
<evidence type="ECO:0000256" key="5">
    <source>
        <dbReference type="ARBA" id="ARBA00022840"/>
    </source>
</evidence>
<dbReference type="InterPro" id="IPR010128">
    <property type="entry name" value="ATPase_T1SS_PrtD-like"/>
</dbReference>
<reference evidence="11 12" key="1">
    <citation type="submission" date="2019-09" db="EMBL/GenBank/DDBJ databases">
        <title>YIM 48816 draft genome.</title>
        <authorList>
            <person name="Jiang L."/>
        </authorList>
    </citation>
    <scope>NUCLEOTIDE SEQUENCE [LARGE SCALE GENOMIC DNA]</scope>
    <source>
        <strain evidence="11 12">YIM 48816</strain>
    </source>
</reference>
<accession>A0A6L3SQ18</accession>
<dbReference type="InterPro" id="IPR036640">
    <property type="entry name" value="ABC1_TM_sf"/>
</dbReference>
<keyword evidence="7 8" id="KW-0472">Membrane</keyword>
<dbReference type="SMART" id="SM00382">
    <property type="entry name" value="AAA"/>
    <property type="match status" value="1"/>
</dbReference>
<dbReference type="PROSITE" id="PS50893">
    <property type="entry name" value="ABC_TRANSPORTER_2"/>
    <property type="match status" value="1"/>
</dbReference>
<evidence type="ECO:0000256" key="7">
    <source>
        <dbReference type="ARBA" id="ARBA00023136"/>
    </source>
</evidence>
<dbReference type="PANTHER" id="PTHR24221:SF248">
    <property type="entry name" value="ABC TRANSPORTER TRANSMEMBRANE REGION"/>
    <property type="match status" value="1"/>
</dbReference>
<dbReference type="GO" id="GO:0030256">
    <property type="term" value="C:type I protein secretion system complex"/>
    <property type="evidence" value="ECO:0007669"/>
    <property type="project" value="InterPro"/>
</dbReference>
<keyword evidence="4" id="KW-0547">Nucleotide-binding</keyword>
<feature type="transmembrane region" description="Helical" evidence="8">
    <location>
        <begin position="59"/>
        <end position="76"/>
    </location>
</feature>
<dbReference type="OrthoDB" id="9808328at2"/>